<dbReference type="InterPro" id="IPR008939">
    <property type="entry name" value="Lytic_TGlycosylase_superhlx_U"/>
</dbReference>
<dbReference type="InterPro" id="IPR012289">
    <property type="entry name" value="Lytic_TGlycosylase_superhlx_L"/>
</dbReference>
<dbReference type="AlphaFoldDB" id="A0A378TYI2"/>
<organism evidence="5 6">
    <name type="scientific">Neisseria elongata</name>
    <dbReference type="NCBI Taxonomy" id="495"/>
    <lineage>
        <taxon>Bacteria</taxon>
        <taxon>Pseudomonadati</taxon>
        <taxon>Pseudomonadota</taxon>
        <taxon>Betaproteobacteria</taxon>
        <taxon>Neisseriales</taxon>
        <taxon>Neisseriaceae</taxon>
        <taxon>Neisseria</taxon>
    </lineage>
</organism>
<dbReference type="PANTHER" id="PTHR37423:SF5">
    <property type="entry name" value="SOLUBLE LYTIC MUREIN TRANSGLYCOSYLASE"/>
    <property type="match status" value="1"/>
</dbReference>
<dbReference type="InterPro" id="IPR023346">
    <property type="entry name" value="Lysozyme-like_dom_sf"/>
</dbReference>
<dbReference type="SUPFAM" id="SSF48435">
    <property type="entry name" value="Bacterial muramidases"/>
    <property type="match status" value="1"/>
</dbReference>
<protein>
    <submittedName>
        <fullName evidence="5">Transglycosylase</fullName>
        <ecNumber evidence="5">4.2.2.-</ecNumber>
    </submittedName>
</protein>
<dbReference type="GO" id="GO:0004553">
    <property type="term" value="F:hydrolase activity, hydrolyzing O-glycosyl compounds"/>
    <property type="evidence" value="ECO:0007669"/>
    <property type="project" value="InterPro"/>
</dbReference>
<dbReference type="SUPFAM" id="SSF53955">
    <property type="entry name" value="Lysozyme-like"/>
    <property type="match status" value="1"/>
</dbReference>
<dbReference type="InterPro" id="IPR037061">
    <property type="entry name" value="Lytic_TGlycoase_superhlx_L_sf"/>
</dbReference>
<gene>
    <name evidence="5" type="primary">slt</name>
    <name evidence="5" type="ORF">NCTC10660_01595</name>
</gene>
<dbReference type="Pfam" id="PF14718">
    <property type="entry name" value="SLT_L"/>
    <property type="match status" value="1"/>
</dbReference>
<evidence type="ECO:0000313" key="6">
    <source>
        <dbReference type="Proteomes" id="UP000254927"/>
    </source>
</evidence>
<evidence type="ECO:0000259" key="3">
    <source>
        <dbReference type="Pfam" id="PF01464"/>
    </source>
</evidence>
<dbReference type="Pfam" id="PF01464">
    <property type="entry name" value="SLT"/>
    <property type="match status" value="1"/>
</dbReference>
<reference evidence="5 6" key="1">
    <citation type="submission" date="2018-06" db="EMBL/GenBank/DDBJ databases">
        <authorList>
            <consortium name="Pathogen Informatics"/>
            <person name="Doyle S."/>
        </authorList>
    </citation>
    <scope>NUCLEOTIDE SEQUENCE [LARGE SCALE GENOMIC DNA]</scope>
    <source>
        <strain evidence="5 6">NCTC10660</strain>
    </source>
</reference>
<dbReference type="EC" id="4.2.2.-" evidence="5"/>
<keyword evidence="5" id="KW-0456">Lyase</keyword>
<dbReference type="GeneID" id="93352577"/>
<dbReference type="CDD" id="cd13401">
    <property type="entry name" value="Slt70-like"/>
    <property type="match status" value="1"/>
</dbReference>
<dbReference type="Gene3D" id="1.25.20.10">
    <property type="entry name" value="Bacterial muramidases"/>
    <property type="match status" value="2"/>
</dbReference>
<dbReference type="Gene3D" id="1.10.530.10">
    <property type="match status" value="1"/>
</dbReference>
<dbReference type="Proteomes" id="UP000254927">
    <property type="component" value="Unassembled WGS sequence"/>
</dbReference>
<evidence type="ECO:0000259" key="4">
    <source>
        <dbReference type="Pfam" id="PF14718"/>
    </source>
</evidence>
<feature type="domain" description="Transglycosylase SLT" evidence="3">
    <location>
        <begin position="457"/>
        <end position="559"/>
    </location>
</feature>
<dbReference type="GO" id="GO:0016829">
    <property type="term" value="F:lyase activity"/>
    <property type="evidence" value="ECO:0007669"/>
    <property type="project" value="UniProtKB-KW"/>
</dbReference>
<keyword evidence="2" id="KW-0732">Signal</keyword>
<accession>A0A378TYI2</accession>
<dbReference type="RefSeq" id="WP_074897352.1">
    <property type="nucleotide sequence ID" value="NZ_CP031252.1"/>
</dbReference>
<feature type="domain" description="Lytic transglycosylase superhelical linker" evidence="4">
    <location>
        <begin position="393"/>
        <end position="433"/>
    </location>
</feature>
<dbReference type="GO" id="GO:0042597">
    <property type="term" value="C:periplasmic space"/>
    <property type="evidence" value="ECO:0007669"/>
    <property type="project" value="InterPro"/>
</dbReference>
<dbReference type="InterPro" id="IPR008258">
    <property type="entry name" value="Transglycosylase_SLT_dom_1"/>
</dbReference>
<evidence type="ECO:0000256" key="1">
    <source>
        <dbReference type="ARBA" id="ARBA00007734"/>
    </source>
</evidence>
<evidence type="ECO:0000256" key="2">
    <source>
        <dbReference type="ARBA" id="ARBA00022729"/>
    </source>
</evidence>
<sequence>MIRYRIPLIAALLLAACTAEKPVEPVNSRHALPSDVSGGFSLPTARSSENPAKTLNDYALYENVLRAAKAGDDIQPAQFLSGQSDSAMGEAVRNEWLKSLARRGDWATFQREYAKLAAEGRSQEVGCYAENLQDTGLAAKLVRETGRLPQGCTALIETRAREGRLKTTDAWRRVRGLIANNQTTDASRLAAALGSPLEGGSGQGAQENLLRGIIGANAQKSPAAAQNLSNQESLFTREQAGFAWGVLAHRQAKSQNFATALEYYRRADRNQLTNDQFEWFARSALRLQDWGTLADIITSMPAELQGNPTWLYWLGRSHAARGDNARAQTLYRKAEQSGRNFYAVLSAEELGNRIRTDNNAAAASRRDLDTLARDGAIARALTLFKAGGGDRAMRRAAQAEWRYATRGFNEDTKLAAAQLAYDNQFYEMAIHTADSTTHKLNYNLRYISPFRDITGRYAAEVGIDPAWVYGLIRQESRFMLGAQSSVGAQGLMQVMPATAREIAGKIGMDSSELYTMDGNIRMGTWYMSDAKRRLQNNEVMATAGYNAGPGRARQWQASSPLEGAIYAETIPFDETRDYVKKVMTNATYYASLFKQANTSLKQRMGVVPGK</sequence>
<name>A0A378TYI2_NEIEL</name>
<dbReference type="Gene3D" id="1.10.1240.20">
    <property type="entry name" value="Lytic transglycosylase, superhelical linker domain"/>
    <property type="match status" value="1"/>
</dbReference>
<dbReference type="PROSITE" id="PS51257">
    <property type="entry name" value="PROKAR_LIPOPROTEIN"/>
    <property type="match status" value="1"/>
</dbReference>
<evidence type="ECO:0000313" key="5">
    <source>
        <dbReference type="EMBL" id="STZ68089.1"/>
    </source>
</evidence>
<dbReference type="PANTHER" id="PTHR37423">
    <property type="entry name" value="SOLUBLE LYTIC MUREIN TRANSGLYCOSYLASE-RELATED"/>
    <property type="match status" value="1"/>
</dbReference>
<comment type="similarity">
    <text evidence="1">Belongs to the transglycosylase Slt family.</text>
</comment>
<proteinExistence type="inferred from homology"/>
<dbReference type="EMBL" id="UGQW01000002">
    <property type="protein sequence ID" value="STZ68089.1"/>
    <property type="molecule type" value="Genomic_DNA"/>
</dbReference>